<dbReference type="AlphaFoldDB" id="A0A2G5I250"/>
<evidence type="ECO:0000313" key="3">
    <source>
        <dbReference type="Proteomes" id="UP000230605"/>
    </source>
</evidence>
<feature type="compositionally biased region" description="Basic and acidic residues" evidence="1">
    <location>
        <begin position="373"/>
        <end position="384"/>
    </location>
</feature>
<dbReference type="Proteomes" id="UP000230605">
    <property type="component" value="Chromosome 3"/>
</dbReference>
<feature type="compositionally biased region" description="Basic and acidic residues" evidence="1">
    <location>
        <begin position="319"/>
        <end position="332"/>
    </location>
</feature>
<name>A0A2G5I250_CERBT</name>
<accession>A0A2G5I250</accession>
<dbReference type="OrthoDB" id="4776522at2759"/>
<evidence type="ECO:0000256" key="1">
    <source>
        <dbReference type="SAM" id="MobiDB-lite"/>
    </source>
</evidence>
<feature type="compositionally biased region" description="Low complexity" evidence="1">
    <location>
        <begin position="342"/>
        <end position="366"/>
    </location>
</feature>
<feature type="region of interest" description="Disordered" evidence="1">
    <location>
        <begin position="319"/>
        <end position="425"/>
    </location>
</feature>
<reference evidence="2 3" key="1">
    <citation type="submission" date="2015-10" db="EMBL/GenBank/DDBJ databases">
        <title>The cercosporin biosynthetic gene cluster was horizontally transferred to several fungal lineages and shown to be expanded in Cercospora beticola based on microsynteny with recipient genomes.</title>
        <authorList>
            <person name="De Jonge R."/>
            <person name="Ebert M.K."/>
            <person name="Suttle J.C."/>
            <person name="Jurick Ii W.M."/>
            <person name="Secor G.A."/>
            <person name="Thomma B.P."/>
            <person name="Van De Peer Y."/>
            <person name="Bolton M.D."/>
        </authorList>
    </citation>
    <scope>NUCLEOTIDE SEQUENCE [LARGE SCALE GENOMIC DNA]</scope>
    <source>
        <strain evidence="2 3">09-40</strain>
    </source>
</reference>
<gene>
    <name evidence="2" type="ORF">CB0940_02755</name>
</gene>
<proteinExistence type="predicted"/>
<evidence type="ECO:0000313" key="2">
    <source>
        <dbReference type="EMBL" id="PIA98885.1"/>
    </source>
</evidence>
<dbReference type="EMBL" id="LKMD01000101">
    <property type="protein sequence ID" value="PIA98885.1"/>
    <property type="molecule type" value="Genomic_DNA"/>
</dbReference>
<sequence>MAAYEKALPRLPAAMPVVPSRQSKSVAAYRRPQCTHTTMNRVRGVECSMCGRVPDSGWVYQCRQDYIRKEDNVPAPLSASSDVDGSDSFADKARVAEQLKINPSVINGIRAGNFTTSQANKLIAQKKNVLRAIREQEQGLQKPQLMPSANGIIATAGTSQVTPAKQTFTNRRDSAALSPLAPPAKCNYAICAACRPYFSDRLWASFETILHEQTQITAADAGSLPMMDPFIARTIGLRPSFANTLRAVPSPYSTEFSDMEAESAVSVDWSATNSGESDAGSPEVPDRNEPLPCPGPLLCPVFSRNLGCAYENEGFDDGKRSENHAMTPEHSRSQLSNYTYLAPSTPGAASTTASSVSLPSTPTASSISILGPEDTRKTAREKQLENGARQHGSTRLDVEEAAAHTQSTDSSKNEVDDGGGVALTH</sequence>
<comment type="caution">
    <text evidence="2">The sequence shown here is derived from an EMBL/GenBank/DDBJ whole genome shotgun (WGS) entry which is preliminary data.</text>
</comment>
<protein>
    <submittedName>
        <fullName evidence="2">Uncharacterized protein</fullName>
    </submittedName>
</protein>
<feature type="region of interest" description="Disordered" evidence="1">
    <location>
        <begin position="267"/>
        <end position="291"/>
    </location>
</feature>
<organism evidence="2 3">
    <name type="scientific">Cercospora beticola</name>
    <name type="common">Sugarbeet leaf spot fungus</name>
    <dbReference type="NCBI Taxonomy" id="122368"/>
    <lineage>
        <taxon>Eukaryota</taxon>
        <taxon>Fungi</taxon>
        <taxon>Dikarya</taxon>
        <taxon>Ascomycota</taxon>
        <taxon>Pezizomycotina</taxon>
        <taxon>Dothideomycetes</taxon>
        <taxon>Dothideomycetidae</taxon>
        <taxon>Mycosphaerellales</taxon>
        <taxon>Mycosphaerellaceae</taxon>
        <taxon>Cercospora</taxon>
    </lineage>
</organism>